<dbReference type="InterPro" id="IPR005612">
    <property type="entry name" value="CCAAT-binding_factor"/>
</dbReference>
<dbReference type="PANTHER" id="PTHR12455">
    <property type="entry name" value="NUCLEOLAR COMPLEX PROTEIN 4"/>
    <property type="match status" value="1"/>
</dbReference>
<dbReference type="GO" id="GO:0032040">
    <property type="term" value="C:small-subunit processome"/>
    <property type="evidence" value="ECO:0007669"/>
    <property type="project" value="TreeGrafter"/>
</dbReference>
<evidence type="ECO:0000259" key="2">
    <source>
        <dbReference type="Pfam" id="PF03914"/>
    </source>
</evidence>
<protein>
    <recommendedName>
        <fullName evidence="2">CCAAT-binding factor domain-containing protein</fullName>
    </recommendedName>
</protein>
<proteinExistence type="inferred from homology"/>
<dbReference type="GO" id="GO:0042254">
    <property type="term" value="P:ribosome biogenesis"/>
    <property type="evidence" value="ECO:0007669"/>
    <property type="project" value="InterPro"/>
</dbReference>
<feature type="domain" description="CCAAT-binding factor" evidence="2">
    <location>
        <begin position="154"/>
        <end position="202"/>
    </location>
</feature>
<dbReference type="GO" id="GO:0030692">
    <property type="term" value="C:Noc4p-Nop14p complex"/>
    <property type="evidence" value="ECO:0007669"/>
    <property type="project" value="TreeGrafter"/>
</dbReference>
<comment type="similarity">
    <text evidence="1">Belongs to the CBF/MAK21 family.</text>
</comment>
<evidence type="ECO:0000313" key="4">
    <source>
        <dbReference type="Proteomes" id="UP000436088"/>
    </source>
</evidence>
<accession>A0A6A3CJP0</accession>
<dbReference type="InterPro" id="IPR027193">
    <property type="entry name" value="Noc4"/>
</dbReference>
<gene>
    <name evidence="3" type="ORF">F3Y22_tig00003507pilonHSYRG00090</name>
</gene>
<name>A0A6A3CJP0_HIBSY</name>
<comment type="caution">
    <text evidence="3">The sequence shown here is derived from an EMBL/GenBank/DDBJ whole genome shotgun (WGS) entry which is preliminary data.</text>
</comment>
<sequence length="208" mass="23401">MEIFSVLSLKFSHRRSIVLPSTFQVSDEAWRLRTPRDQWPFIGHHDARLGSVTRVALEQLTGGGGAVGVVEGGAEITLGLVNPRVSVGRDMDRWIVPDPTAMKNWRLEIDAENPIWVLGRVLATLHQAAIHYMSNPIILCDFLTRSYDIRGVVSVLALSSLFILMTQHGLEYPNFYEKLCALLLPSIFMAKQRAMFFQVIQIAKLSHC</sequence>
<reference evidence="3" key="1">
    <citation type="submission" date="2019-09" db="EMBL/GenBank/DDBJ databases">
        <title>Draft genome information of white flower Hibiscus syriacus.</title>
        <authorList>
            <person name="Kim Y.-M."/>
        </authorList>
    </citation>
    <scope>NUCLEOTIDE SEQUENCE [LARGE SCALE GENOMIC DNA]</scope>
    <source>
        <strain evidence="3">YM2019G1</strain>
    </source>
</reference>
<keyword evidence="4" id="KW-1185">Reference proteome</keyword>
<organism evidence="3 4">
    <name type="scientific">Hibiscus syriacus</name>
    <name type="common">Rose of Sharon</name>
    <dbReference type="NCBI Taxonomy" id="106335"/>
    <lineage>
        <taxon>Eukaryota</taxon>
        <taxon>Viridiplantae</taxon>
        <taxon>Streptophyta</taxon>
        <taxon>Embryophyta</taxon>
        <taxon>Tracheophyta</taxon>
        <taxon>Spermatophyta</taxon>
        <taxon>Magnoliopsida</taxon>
        <taxon>eudicotyledons</taxon>
        <taxon>Gunneridae</taxon>
        <taxon>Pentapetalae</taxon>
        <taxon>rosids</taxon>
        <taxon>malvids</taxon>
        <taxon>Malvales</taxon>
        <taxon>Malvaceae</taxon>
        <taxon>Malvoideae</taxon>
        <taxon>Hibiscus</taxon>
    </lineage>
</organism>
<evidence type="ECO:0000256" key="1">
    <source>
        <dbReference type="ARBA" id="ARBA00007797"/>
    </source>
</evidence>
<dbReference type="PANTHER" id="PTHR12455:SF0">
    <property type="entry name" value="NUCLEOLAR COMPLEX PROTEIN 4 HOMOLOG"/>
    <property type="match status" value="1"/>
</dbReference>
<evidence type="ECO:0000313" key="3">
    <source>
        <dbReference type="EMBL" id="KAE8729585.1"/>
    </source>
</evidence>
<dbReference type="Proteomes" id="UP000436088">
    <property type="component" value="Unassembled WGS sequence"/>
</dbReference>
<dbReference type="AlphaFoldDB" id="A0A6A3CJP0"/>
<dbReference type="EMBL" id="VEPZ02000224">
    <property type="protein sequence ID" value="KAE8729585.1"/>
    <property type="molecule type" value="Genomic_DNA"/>
</dbReference>
<dbReference type="Pfam" id="PF03914">
    <property type="entry name" value="CBF"/>
    <property type="match status" value="1"/>
</dbReference>